<dbReference type="OrthoDB" id="9788468at2"/>
<evidence type="ECO:0000313" key="6">
    <source>
        <dbReference type="EMBL" id="KZN46669.1"/>
    </source>
</evidence>
<gene>
    <name evidence="6" type="ORF">N476_24070</name>
</gene>
<dbReference type="InterPro" id="IPR005956">
    <property type="entry name" value="4OHPhenylPyrv_dOase"/>
</dbReference>
<dbReference type="Pfam" id="PF00903">
    <property type="entry name" value="Glyoxalase"/>
    <property type="match status" value="1"/>
</dbReference>
<evidence type="ECO:0000256" key="3">
    <source>
        <dbReference type="ARBA" id="ARBA00022737"/>
    </source>
</evidence>
<dbReference type="PANTHER" id="PTHR11959">
    <property type="entry name" value="4-HYDROXYPHENYLPYRUVATE DIOXYGENASE"/>
    <property type="match status" value="1"/>
</dbReference>
<evidence type="ECO:0000256" key="4">
    <source>
        <dbReference type="ARBA" id="ARBA00023004"/>
    </source>
</evidence>
<dbReference type="Gene3D" id="3.10.180.10">
    <property type="entry name" value="2,3-Dihydroxybiphenyl 1,2-Dioxygenase, domain 1"/>
    <property type="match status" value="2"/>
</dbReference>
<reference evidence="6 7" key="1">
    <citation type="submission" date="2013-07" db="EMBL/GenBank/DDBJ databases">
        <title>Comparative Genomic and Metabolomic Analysis of Twelve Strains of Pseudoalteromonas luteoviolacea.</title>
        <authorList>
            <person name="Vynne N.G."/>
            <person name="Mansson M."/>
            <person name="Gram L."/>
        </authorList>
    </citation>
    <scope>NUCLEOTIDE SEQUENCE [LARGE SCALE GENOMIC DNA]</scope>
    <source>
        <strain evidence="6 7">H33</strain>
    </source>
</reference>
<dbReference type="GO" id="GO:0003868">
    <property type="term" value="F:4-hydroxyphenylpyruvate dioxygenase activity"/>
    <property type="evidence" value="ECO:0007669"/>
    <property type="project" value="InterPro"/>
</dbReference>
<evidence type="ECO:0000256" key="2">
    <source>
        <dbReference type="ARBA" id="ARBA00005877"/>
    </source>
</evidence>
<feature type="domain" description="VOC" evidence="5">
    <location>
        <begin position="10"/>
        <end position="138"/>
    </location>
</feature>
<comment type="similarity">
    <text evidence="2">Belongs to the 4HPPD family.</text>
</comment>
<name>A0A167BL41_9GAMM</name>
<evidence type="ECO:0000313" key="7">
    <source>
        <dbReference type="Proteomes" id="UP000076503"/>
    </source>
</evidence>
<dbReference type="EMBL" id="AUXZ01000112">
    <property type="protein sequence ID" value="KZN46669.1"/>
    <property type="molecule type" value="Genomic_DNA"/>
</dbReference>
<dbReference type="PATRIC" id="fig|1365251.3.peg.4299"/>
<keyword evidence="3" id="KW-0677">Repeat</keyword>
<protein>
    <recommendedName>
        <fullName evidence="5">VOC domain-containing protein</fullName>
    </recommendedName>
</protein>
<dbReference type="PANTHER" id="PTHR11959:SF1">
    <property type="entry name" value="4-HYDROXYPHENYLPYRUVATE DIOXYGENASE"/>
    <property type="match status" value="1"/>
</dbReference>
<dbReference type="InterPro" id="IPR029068">
    <property type="entry name" value="Glyas_Bleomycin-R_OHBP_Dase"/>
</dbReference>
<dbReference type="RefSeq" id="WP_063363508.1">
    <property type="nucleotide sequence ID" value="NZ_AUXZ01000112.1"/>
</dbReference>
<dbReference type="InterPro" id="IPR037523">
    <property type="entry name" value="VOC_core"/>
</dbReference>
<organism evidence="6 7">
    <name type="scientific">Pseudoalteromonas luteoviolacea H33</name>
    <dbReference type="NCBI Taxonomy" id="1365251"/>
    <lineage>
        <taxon>Bacteria</taxon>
        <taxon>Pseudomonadati</taxon>
        <taxon>Pseudomonadota</taxon>
        <taxon>Gammaproteobacteria</taxon>
        <taxon>Alteromonadales</taxon>
        <taxon>Pseudoalteromonadaceae</taxon>
        <taxon>Pseudoalteromonas</taxon>
    </lineage>
</organism>
<evidence type="ECO:0000259" key="5">
    <source>
        <dbReference type="PROSITE" id="PS51819"/>
    </source>
</evidence>
<evidence type="ECO:0000256" key="1">
    <source>
        <dbReference type="ARBA" id="ARBA00001962"/>
    </source>
</evidence>
<dbReference type="GO" id="GO:0006572">
    <property type="term" value="P:L-tyrosine catabolic process"/>
    <property type="evidence" value="ECO:0007669"/>
    <property type="project" value="TreeGrafter"/>
</dbReference>
<sequence>MKDLFGCAAKIDHVAIAVKDMDEALFFYQGILNFKLLETREIEGAFSGMKSAELTVGSFSVVLVQGTGPESQVCKYIDEYGPGVQHVAITVENIEEVARVLTEQGLEFSTNIIRGKGLLQIFTKREKNSGMMYEFIQREETGTGFEEGNIQELFNQLESAFAY</sequence>
<accession>A0A167BL41</accession>
<dbReference type="InterPro" id="IPR004360">
    <property type="entry name" value="Glyas_Fos-R_dOase_dom"/>
</dbReference>
<comment type="caution">
    <text evidence="6">The sequence shown here is derived from an EMBL/GenBank/DDBJ whole genome shotgun (WGS) entry which is preliminary data.</text>
</comment>
<dbReference type="AlphaFoldDB" id="A0A167BL41"/>
<dbReference type="PROSITE" id="PS51819">
    <property type="entry name" value="VOC"/>
    <property type="match status" value="1"/>
</dbReference>
<keyword evidence="4" id="KW-0408">Iron</keyword>
<proteinExistence type="inferred from homology"/>
<dbReference type="Proteomes" id="UP000076503">
    <property type="component" value="Unassembled WGS sequence"/>
</dbReference>
<dbReference type="SUPFAM" id="SSF54593">
    <property type="entry name" value="Glyoxalase/Bleomycin resistance protein/Dihydroxybiphenyl dioxygenase"/>
    <property type="match status" value="1"/>
</dbReference>
<comment type="cofactor">
    <cofactor evidence="1">
        <name>Fe cation</name>
        <dbReference type="ChEBI" id="CHEBI:24875"/>
    </cofactor>
</comment>